<dbReference type="GO" id="GO:0005524">
    <property type="term" value="F:ATP binding"/>
    <property type="evidence" value="ECO:0007669"/>
    <property type="project" value="TreeGrafter"/>
</dbReference>
<sequence length="440" mass="48035">MGGPVGHMGGGRPCGSHGGGGPVGHMGCGGLPVCEALWLWEGYRESSRLCFFCLSQSVLKASIEVFSILDPTMNITQGGLVLLSASSCAACAELARKISERLGVELGKVQVSQASNRETRVQIQESVRGKDVFIIQTVSKDVNTTIMELLIMIYACKTSCAKNIIGVIPYFPYSKQCKMRKRGSIVSKLMASMMCKAGLTHLITMDLHQKEIQGFFNIPVDNLRASPFLLQYIQEEIPDYRNAVIVAKSPASAKRAQSFAERLRLGIAVIHGEAQDAESDMVDGRHSPPMVKNAAAIHPSLEMPLLIPKEKPPITVVGDVGGRIAIIVDDMIDDVDSFLAAADTLKERGAYKIFVMATHGVLSSDAPQLIEESAIDEVIVTNTIPHELQKLQCHKIKTVDISMILSEAIRRIHNVLLQSQQEHSKWLLSGRQRYGMVACK</sequence>
<dbReference type="GO" id="GO:0006164">
    <property type="term" value="P:purine nucleotide biosynthetic process"/>
    <property type="evidence" value="ECO:0007669"/>
    <property type="project" value="TreeGrafter"/>
</dbReference>
<reference evidence="9" key="4">
    <citation type="submission" date="2025-08" db="UniProtKB">
        <authorList>
            <consortium name="Ensembl"/>
        </authorList>
    </citation>
    <scope>IDENTIFICATION</scope>
</reference>
<dbReference type="NCBIfam" id="TIGR01251">
    <property type="entry name" value="ribP_PPkin"/>
    <property type="match status" value="1"/>
</dbReference>
<evidence type="ECO:0000313" key="9">
    <source>
        <dbReference type="Ensembl" id="ENSCMIP00000017673.1"/>
    </source>
</evidence>
<evidence type="ECO:0000256" key="3">
    <source>
        <dbReference type="ARBA" id="ARBA00022727"/>
    </source>
</evidence>
<dbReference type="PANTHER" id="PTHR10210">
    <property type="entry name" value="RIBOSE-PHOSPHATE DIPHOSPHOKINASE FAMILY MEMBER"/>
    <property type="match status" value="1"/>
</dbReference>
<keyword evidence="2" id="KW-0597">Phosphoprotein</keyword>
<dbReference type="GO" id="GO:0004749">
    <property type="term" value="F:ribose phosphate diphosphokinase activity"/>
    <property type="evidence" value="ECO:0007669"/>
    <property type="project" value="TreeGrafter"/>
</dbReference>
<dbReference type="GO" id="GO:0000287">
    <property type="term" value="F:magnesium ion binding"/>
    <property type="evidence" value="ECO:0007669"/>
    <property type="project" value="InterPro"/>
</dbReference>
<reference evidence="10" key="3">
    <citation type="journal article" date="2014" name="Nature">
        <title>Elephant shark genome provides unique insights into gnathostome evolution.</title>
        <authorList>
            <consortium name="International Elephant Shark Genome Sequencing Consortium"/>
            <person name="Venkatesh B."/>
            <person name="Lee A.P."/>
            <person name="Ravi V."/>
            <person name="Maurya A.K."/>
            <person name="Lian M.M."/>
            <person name="Swann J.B."/>
            <person name="Ohta Y."/>
            <person name="Flajnik M.F."/>
            <person name="Sutoh Y."/>
            <person name="Kasahara M."/>
            <person name="Hoon S."/>
            <person name="Gangu V."/>
            <person name="Roy S.W."/>
            <person name="Irimia M."/>
            <person name="Korzh V."/>
            <person name="Kondrychyn I."/>
            <person name="Lim Z.W."/>
            <person name="Tay B.H."/>
            <person name="Tohari S."/>
            <person name="Kong K.W."/>
            <person name="Ho S."/>
            <person name="Lorente-Galdos B."/>
            <person name="Quilez J."/>
            <person name="Marques-Bonet T."/>
            <person name="Raney B.J."/>
            <person name="Ingham P.W."/>
            <person name="Tay A."/>
            <person name="Hillier L.W."/>
            <person name="Minx P."/>
            <person name="Boehm T."/>
            <person name="Wilson R.K."/>
            <person name="Brenner S."/>
            <person name="Warren W.C."/>
        </authorList>
    </citation>
    <scope>NUCLEOTIDE SEQUENCE [LARGE SCALE GENOMIC DNA]</scope>
</reference>
<dbReference type="InterPro" id="IPR000836">
    <property type="entry name" value="PRTase_dom"/>
</dbReference>
<dbReference type="Ensembl" id="ENSCMIT00000018013.1">
    <property type="protein sequence ID" value="ENSCMIP00000017673.1"/>
    <property type="gene ID" value="ENSCMIG00000008411.1"/>
</dbReference>
<dbReference type="Pfam" id="PF14572">
    <property type="entry name" value="Pribosyl_synth"/>
    <property type="match status" value="1"/>
</dbReference>
<evidence type="ECO:0000256" key="2">
    <source>
        <dbReference type="ARBA" id="ARBA00022553"/>
    </source>
</evidence>
<keyword evidence="10" id="KW-1185">Reference proteome</keyword>
<comment type="function">
    <text evidence="5">Seems to play a negative regulatory role in 5-phosphoribose 1-diphosphate synthesis.</text>
</comment>
<dbReference type="SUPFAM" id="SSF53271">
    <property type="entry name" value="PRTase-like"/>
    <property type="match status" value="2"/>
</dbReference>
<gene>
    <name evidence="9" type="primary">slc5a10</name>
</gene>
<protein>
    <recommendedName>
        <fullName evidence="7">Phosphoribosyl pyrophosphate synthase-associated protein 2</fullName>
    </recommendedName>
</protein>
<keyword evidence="4" id="KW-0007">Acetylation</keyword>
<evidence type="ECO:0000256" key="7">
    <source>
        <dbReference type="ARBA" id="ARBA00040164"/>
    </source>
</evidence>
<reference evidence="10" key="1">
    <citation type="journal article" date="2006" name="Science">
        <title>Ancient noncoding elements conserved in the human genome.</title>
        <authorList>
            <person name="Venkatesh B."/>
            <person name="Kirkness E.F."/>
            <person name="Loh Y.H."/>
            <person name="Halpern A.L."/>
            <person name="Lee A.P."/>
            <person name="Johnson J."/>
            <person name="Dandona N."/>
            <person name="Viswanathan L.D."/>
            <person name="Tay A."/>
            <person name="Venter J.C."/>
            <person name="Strausberg R.L."/>
            <person name="Brenner S."/>
        </authorList>
    </citation>
    <scope>NUCLEOTIDE SEQUENCE [LARGE SCALE GENOMIC DNA]</scope>
</reference>
<evidence type="ECO:0000259" key="8">
    <source>
        <dbReference type="Pfam" id="PF13793"/>
    </source>
</evidence>
<dbReference type="SMART" id="SM01400">
    <property type="entry name" value="Pribosyltran_N"/>
    <property type="match status" value="1"/>
</dbReference>
<keyword evidence="3" id="KW-0545">Nucleotide biosynthesis</keyword>
<dbReference type="CDD" id="cd06223">
    <property type="entry name" value="PRTases_typeI"/>
    <property type="match status" value="1"/>
</dbReference>
<evidence type="ECO:0000313" key="10">
    <source>
        <dbReference type="Proteomes" id="UP000314986"/>
    </source>
</evidence>
<dbReference type="FunFam" id="3.40.50.2020:FF:000012">
    <property type="entry name" value="Phosphoribosyl pyrophosphate synthase-associated protein 2 isoform 1"/>
    <property type="match status" value="1"/>
</dbReference>
<proteinExistence type="inferred from homology"/>
<dbReference type="GeneTree" id="ENSGT00940000159416"/>
<reference evidence="9" key="5">
    <citation type="submission" date="2025-09" db="UniProtKB">
        <authorList>
            <consortium name="Ensembl"/>
        </authorList>
    </citation>
    <scope>IDENTIFICATION</scope>
</reference>
<accession>A0A4W3HKP7</accession>
<reference evidence="10" key="2">
    <citation type="journal article" date="2007" name="PLoS Biol.">
        <title>Survey sequencing and comparative analysis of the elephant shark (Callorhinchus milii) genome.</title>
        <authorList>
            <person name="Venkatesh B."/>
            <person name="Kirkness E.F."/>
            <person name="Loh Y.H."/>
            <person name="Halpern A.L."/>
            <person name="Lee A.P."/>
            <person name="Johnson J."/>
            <person name="Dandona N."/>
            <person name="Viswanathan L.D."/>
            <person name="Tay A."/>
            <person name="Venter J.C."/>
            <person name="Strausberg R.L."/>
            <person name="Brenner S."/>
        </authorList>
    </citation>
    <scope>NUCLEOTIDE SEQUENCE [LARGE SCALE GENOMIC DNA]</scope>
</reference>
<dbReference type="Proteomes" id="UP000314986">
    <property type="component" value="Unassembled WGS sequence"/>
</dbReference>
<evidence type="ECO:0000256" key="4">
    <source>
        <dbReference type="ARBA" id="ARBA00022990"/>
    </source>
</evidence>
<dbReference type="GO" id="GO:0006015">
    <property type="term" value="P:5-phosphoribose 1-diphosphate biosynthetic process"/>
    <property type="evidence" value="ECO:0007669"/>
    <property type="project" value="TreeGrafter"/>
</dbReference>
<comment type="similarity">
    <text evidence="1">Belongs to the ribose-phosphate pyrophosphokinase family.</text>
</comment>
<evidence type="ECO:0000256" key="6">
    <source>
        <dbReference type="ARBA" id="ARBA00038842"/>
    </source>
</evidence>
<dbReference type="InterPro" id="IPR005946">
    <property type="entry name" value="Rib-P_diPkinase"/>
</dbReference>
<evidence type="ECO:0000256" key="1">
    <source>
        <dbReference type="ARBA" id="ARBA00006478"/>
    </source>
</evidence>
<dbReference type="InterPro" id="IPR029057">
    <property type="entry name" value="PRTase-like"/>
</dbReference>
<dbReference type="InterPro" id="IPR029099">
    <property type="entry name" value="Pribosyltran_N"/>
</dbReference>
<name>A0A4W3HKP7_CALMI</name>
<dbReference type="FunFam" id="3.40.50.2020:FF:000018">
    <property type="entry name" value="Phosphoribosyl pyrophosphate synthase-associated protein 2"/>
    <property type="match status" value="1"/>
</dbReference>
<organism evidence="9 10">
    <name type="scientific">Callorhinchus milii</name>
    <name type="common">Ghost shark</name>
    <dbReference type="NCBI Taxonomy" id="7868"/>
    <lineage>
        <taxon>Eukaryota</taxon>
        <taxon>Metazoa</taxon>
        <taxon>Chordata</taxon>
        <taxon>Craniata</taxon>
        <taxon>Vertebrata</taxon>
        <taxon>Chondrichthyes</taxon>
        <taxon>Holocephali</taxon>
        <taxon>Chimaeriformes</taxon>
        <taxon>Callorhinchidae</taxon>
        <taxon>Callorhinchus</taxon>
    </lineage>
</organism>
<dbReference type="Gene3D" id="3.40.50.2020">
    <property type="match status" value="2"/>
</dbReference>
<evidence type="ECO:0000256" key="5">
    <source>
        <dbReference type="ARBA" id="ARBA00037514"/>
    </source>
</evidence>
<feature type="domain" description="Ribose-phosphate pyrophosphokinase N-terminal" evidence="8">
    <location>
        <begin position="87"/>
        <end position="198"/>
    </location>
</feature>
<dbReference type="Pfam" id="PF13793">
    <property type="entry name" value="Pribosyltran_N"/>
    <property type="match status" value="1"/>
</dbReference>
<dbReference type="GO" id="GO:0005737">
    <property type="term" value="C:cytoplasm"/>
    <property type="evidence" value="ECO:0007669"/>
    <property type="project" value="TreeGrafter"/>
</dbReference>
<comment type="subunit">
    <text evidence="6">Binds to PRPS1 and PRPS2.</text>
</comment>
<dbReference type="PANTHER" id="PTHR10210:SF29">
    <property type="entry name" value="PHOSPHORIBOSYL PYROPHOSPHATE SYNTHASE-ASSOCIATED PROTEIN 2"/>
    <property type="match status" value="1"/>
</dbReference>
<dbReference type="AlphaFoldDB" id="A0A4W3HKP7"/>
<dbReference type="GO" id="GO:0002189">
    <property type="term" value="C:ribose phosphate diphosphokinase complex"/>
    <property type="evidence" value="ECO:0007669"/>
    <property type="project" value="TreeGrafter"/>
</dbReference>